<dbReference type="AlphaFoldDB" id="C3Y584"/>
<proteinExistence type="predicted"/>
<name>C3Y584_BRAFL</name>
<evidence type="ECO:0000313" key="2">
    <source>
        <dbReference type="EMBL" id="EEN64617.1"/>
    </source>
</evidence>
<dbReference type="InParanoid" id="C3Y584"/>
<dbReference type="Gene3D" id="3.40.50.150">
    <property type="entry name" value="Vaccinia Virus protein VP39"/>
    <property type="match status" value="1"/>
</dbReference>
<reference evidence="2" key="1">
    <citation type="journal article" date="2008" name="Nature">
        <title>The amphioxus genome and the evolution of the chordate karyotype.</title>
        <authorList>
            <consortium name="US DOE Joint Genome Institute (JGI-PGF)"/>
            <person name="Putnam N.H."/>
            <person name="Butts T."/>
            <person name="Ferrier D.E.K."/>
            <person name="Furlong R.F."/>
            <person name="Hellsten U."/>
            <person name="Kawashima T."/>
            <person name="Robinson-Rechavi M."/>
            <person name="Shoguchi E."/>
            <person name="Terry A."/>
            <person name="Yu J.-K."/>
            <person name="Benito-Gutierrez E.L."/>
            <person name="Dubchak I."/>
            <person name="Garcia-Fernandez J."/>
            <person name="Gibson-Brown J.J."/>
            <person name="Grigoriev I.V."/>
            <person name="Horton A.C."/>
            <person name="de Jong P.J."/>
            <person name="Jurka J."/>
            <person name="Kapitonov V.V."/>
            <person name="Kohara Y."/>
            <person name="Kuroki Y."/>
            <person name="Lindquist E."/>
            <person name="Lucas S."/>
            <person name="Osoegawa K."/>
            <person name="Pennacchio L.A."/>
            <person name="Salamov A.A."/>
            <person name="Satou Y."/>
            <person name="Sauka-Spengler T."/>
            <person name="Schmutz J."/>
            <person name="Shin-I T."/>
            <person name="Toyoda A."/>
            <person name="Bronner-Fraser M."/>
            <person name="Fujiyama A."/>
            <person name="Holland L.Z."/>
            <person name="Holland P.W.H."/>
            <person name="Satoh N."/>
            <person name="Rokhsar D.S."/>
        </authorList>
    </citation>
    <scope>NUCLEOTIDE SEQUENCE [LARGE SCALE GENOMIC DNA]</scope>
    <source>
        <strain evidence="2">S238N-H82</strain>
        <tissue evidence="2">Testes</tissue>
    </source>
</reference>
<feature type="domain" description="Methyltransferase type 11" evidence="1">
    <location>
        <begin position="7"/>
        <end position="68"/>
    </location>
</feature>
<gene>
    <name evidence="2" type="ORF">BRAFLDRAFT_231146</name>
</gene>
<accession>C3Y584</accession>
<dbReference type="eggNOG" id="ENOG502RYNV">
    <property type="taxonomic scope" value="Eukaryota"/>
</dbReference>
<protein>
    <recommendedName>
        <fullName evidence="1">Methyltransferase type 11 domain-containing protein</fullName>
    </recommendedName>
</protein>
<dbReference type="EMBL" id="GG666487">
    <property type="protein sequence ID" value="EEN64617.1"/>
    <property type="molecule type" value="Genomic_DNA"/>
</dbReference>
<dbReference type="SUPFAM" id="SSF53335">
    <property type="entry name" value="S-adenosyl-L-methionine-dependent methyltransferases"/>
    <property type="match status" value="1"/>
</dbReference>
<dbReference type="Pfam" id="PF08241">
    <property type="entry name" value="Methyltransf_11"/>
    <property type="match status" value="1"/>
</dbReference>
<dbReference type="GO" id="GO:0008757">
    <property type="term" value="F:S-adenosylmethionine-dependent methyltransferase activity"/>
    <property type="evidence" value="ECO:0007669"/>
    <property type="project" value="InterPro"/>
</dbReference>
<evidence type="ECO:0000259" key="1">
    <source>
        <dbReference type="Pfam" id="PF08241"/>
    </source>
</evidence>
<dbReference type="InterPro" id="IPR013216">
    <property type="entry name" value="Methyltransf_11"/>
</dbReference>
<organism>
    <name type="scientific">Branchiostoma floridae</name>
    <name type="common">Florida lancelet</name>
    <name type="synonym">Amphioxus</name>
    <dbReference type="NCBI Taxonomy" id="7739"/>
    <lineage>
        <taxon>Eukaryota</taxon>
        <taxon>Metazoa</taxon>
        <taxon>Chordata</taxon>
        <taxon>Cephalochordata</taxon>
        <taxon>Leptocardii</taxon>
        <taxon>Amphioxiformes</taxon>
        <taxon>Branchiostomatidae</taxon>
        <taxon>Branchiostoma</taxon>
    </lineage>
</organism>
<sequence length="128" mass="14770">MICIATKRLHQHIASGKLHLTLGNVMKLPYPDNSMDRIFHVNCYYFWDDLDQGCKELYRVLSPGGAMITTMNYKLLKLSIEKNLNAYAHNYDPDAYMKSLEKTGFTGVRMEHLKDGDKDFQAIFACKE</sequence>
<dbReference type="InterPro" id="IPR029063">
    <property type="entry name" value="SAM-dependent_MTases_sf"/>
</dbReference>